<dbReference type="AlphaFoldDB" id="A0A200RBR0"/>
<evidence type="ECO:0000313" key="2">
    <source>
        <dbReference type="EMBL" id="OVA20147.1"/>
    </source>
</evidence>
<dbReference type="EMBL" id="MVGT01000146">
    <property type="protein sequence ID" value="OVA20147.1"/>
    <property type="molecule type" value="Genomic_DNA"/>
</dbReference>
<keyword evidence="1" id="KW-0812">Transmembrane</keyword>
<protein>
    <recommendedName>
        <fullName evidence="4">Transmembrane protein</fullName>
    </recommendedName>
</protein>
<proteinExistence type="predicted"/>
<name>A0A200RBR0_MACCD</name>
<dbReference type="PANTHER" id="PTHR34125">
    <property type="entry name" value="OS01G0762900 PROTEIN"/>
    <property type="match status" value="1"/>
</dbReference>
<keyword evidence="1" id="KW-1133">Transmembrane helix</keyword>
<dbReference type="FunCoup" id="A0A200RBR0">
    <property type="interactions" value="89"/>
</dbReference>
<organism evidence="2 3">
    <name type="scientific">Macleaya cordata</name>
    <name type="common">Five-seeded plume-poppy</name>
    <name type="synonym">Bocconia cordata</name>
    <dbReference type="NCBI Taxonomy" id="56857"/>
    <lineage>
        <taxon>Eukaryota</taxon>
        <taxon>Viridiplantae</taxon>
        <taxon>Streptophyta</taxon>
        <taxon>Embryophyta</taxon>
        <taxon>Tracheophyta</taxon>
        <taxon>Spermatophyta</taxon>
        <taxon>Magnoliopsida</taxon>
        <taxon>Ranunculales</taxon>
        <taxon>Papaveraceae</taxon>
        <taxon>Papaveroideae</taxon>
        <taxon>Macleaya</taxon>
    </lineage>
</organism>
<feature type="transmembrane region" description="Helical" evidence="1">
    <location>
        <begin position="41"/>
        <end position="61"/>
    </location>
</feature>
<comment type="caution">
    <text evidence="2">The sequence shown here is derived from an EMBL/GenBank/DDBJ whole genome shotgun (WGS) entry which is preliminary data.</text>
</comment>
<gene>
    <name evidence="2" type="ORF">BVC80_1663g40</name>
</gene>
<keyword evidence="1" id="KW-0472">Membrane</keyword>
<sequence length="88" mass="9715">MAITISTENLLQFKSHFIFATLVSLLLISLIFVAPRLLTILAYFWPLFVSTGLFLVAIVFFGRVSPDDPDSTTFGERTGEGLLNYVAG</sequence>
<evidence type="ECO:0000256" key="1">
    <source>
        <dbReference type="SAM" id="Phobius"/>
    </source>
</evidence>
<accession>A0A200RBR0</accession>
<dbReference type="Proteomes" id="UP000195402">
    <property type="component" value="Unassembled WGS sequence"/>
</dbReference>
<evidence type="ECO:0000313" key="3">
    <source>
        <dbReference type="Proteomes" id="UP000195402"/>
    </source>
</evidence>
<keyword evidence="3" id="KW-1185">Reference proteome</keyword>
<reference evidence="2 3" key="1">
    <citation type="journal article" date="2017" name="Mol. Plant">
        <title>The Genome of Medicinal Plant Macleaya cordata Provides New Insights into Benzylisoquinoline Alkaloids Metabolism.</title>
        <authorList>
            <person name="Liu X."/>
            <person name="Liu Y."/>
            <person name="Huang P."/>
            <person name="Ma Y."/>
            <person name="Qing Z."/>
            <person name="Tang Q."/>
            <person name="Cao H."/>
            <person name="Cheng P."/>
            <person name="Zheng Y."/>
            <person name="Yuan Z."/>
            <person name="Zhou Y."/>
            <person name="Liu J."/>
            <person name="Tang Z."/>
            <person name="Zhuo Y."/>
            <person name="Zhang Y."/>
            <person name="Yu L."/>
            <person name="Huang J."/>
            <person name="Yang P."/>
            <person name="Peng Q."/>
            <person name="Zhang J."/>
            <person name="Jiang W."/>
            <person name="Zhang Z."/>
            <person name="Lin K."/>
            <person name="Ro D.K."/>
            <person name="Chen X."/>
            <person name="Xiong X."/>
            <person name="Shang Y."/>
            <person name="Huang S."/>
            <person name="Zeng J."/>
        </authorList>
    </citation>
    <scope>NUCLEOTIDE SEQUENCE [LARGE SCALE GENOMIC DNA]</scope>
    <source>
        <strain evidence="3">cv. BLH2017</strain>
        <tissue evidence="2">Root</tissue>
    </source>
</reference>
<dbReference type="InParanoid" id="A0A200RBR0"/>
<evidence type="ECO:0008006" key="4">
    <source>
        <dbReference type="Google" id="ProtNLM"/>
    </source>
</evidence>
<feature type="transmembrane region" description="Helical" evidence="1">
    <location>
        <begin position="16"/>
        <end position="34"/>
    </location>
</feature>
<dbReference type="OrthoDB" id="649865at2759"/>
<dbReference type="OMA" id="DIVAYFW"/>
<dbReference type="PANTHER" id="PTHR34125:SF7">
    <property type="entry name" value="TRANSMEMBRANE PROTEIN"/>
    <property type="match status" value="1"/>
</dbReference>